<dbReference type="AlphaFoldDB" id="F7NJX3"/>
<accession>F7NJX3</accession>
<dbReference type="STRING" id="1009370.ALO_11914"/>
<reference evidence="2 3" key="1">
    <citation type="journal article" date="2011" name="EMBO J.">
        <title>Structural diversity of bacterial flagellar motors.</title>
        <authorList>
            <person name="Chen S."/>
            <person name="Beeby M."/>
            <person name="Murphy G.E."/>
            <person name="Leadbetter J.R."/>
            <person name="Hendrixson D.R."/>
            <person name="Briegel A."/>
            <person name="Li Z."/>
            <person name="Shi J."/>
            <person name="Tocheva E.I."/>
            <person name="Muller A."/>
            <person name="Dobro M.J."/>
            <person name="Jensen G.J."/>
        </authorList>
    </citation>
    <scope>NUCLEOTIDE SEQUENCE [LARGE SCALE GENOMIC DNA]</scope>
    <source>
        <strain evidence="2 3">DSM 6540</strain>
    </source>
</reference>
<dbReference type="InterPro" id="IPR014211">
    <property type="entry name" value="Spore_III_AD"/>
</dbReference>
<keyword evidence="1" id="KW-1133">Transmembrane helix</keyword>
<sequence>MEILQIVGLGFVVTLLILIIRQQRPELAVQLSLTLATAIFLLILAKIQVILTVFRDLAEKANINQTYLTTMLKIIGIAYLTEFGSQVCKDAGEGAVAAKIEFAGKILVMTMAIPIIALVIDSIVRLIP</sequence>
<evidence type="ECO:0000313" key="2">
    <source>
        <dbReference type="EMBL" id="EGO63620.1"/>
    </source>
</evidence>
<dbReference type="RefSeq" id="WP_004095876.1">
    <property type="nucleotide sequence ID" value="NZ_AFGF01000102.1"/>
</dbReference>
<dbReference type="EMBL" id="AFGF01000102">
    <property type="protein sequence ID" value="EGO63620.1"/>
    <property type="molecule type" value="Genomic_DNA"/>
</dbReference>
<evidence type="ECO:0000313" key="3">
    <source>
        <dbReference type="Proteomes" id="UP000003240"/>
    </source>
</evidence>
<keyword evidence="1" id="KW-0472">Membrane</keyword>
<dbReference type="eggNOG" id="ENOG5032SJW">
    <property type="taxonomic scope" value="Bacteria"/>
</dbReference>
<feature type="transmembrane region" description="Helical" evidence="1">
    <location>
        <begin position="33"/>
        <end position="54"/>
    </location>
</feature>
<dbReference type="NCBIfam" id="TIGR02849">
    <property type="entry name" value="spore_III_AD"/>
    <property type="match status" value="1"/>
</dbReference>
<proteinExistence type="predicted"/>
<keyword evidence="1" id="KW-0812">Transmembrane</keyword>
<name>F7NJX3_9FIRM</name>
<organism evidence="2 3">
    <name type="scientific">Acetonema longum DSM 6540</name>
    <dbReference type="NCBI Taxonomy" id="1009370"/>
    <lineage>
        <taxon>Bacteria</taxon>
        <taxon>Bacillati</taxon>
        <taxon>Bacillota</taxon>
        <taxon>Negativicutes</taxon>
        <taxon>Acetonemataceae</taxon>
        <taxon>Acetonema</taxon>
    </lineage>
</organism>
<dbReference type="InterPro" id="IPR025664">
    <property type="entry name" value="Spore_III_AC/AD"/>
</dbReference>
<dbReference type="Pfam" id="PF06686">
    <property type="entry name" value="SpoIIIAC"/>
    <property type="match status" value="2"/>
</dbReference>
<feature type="transmembrane region" description="Helical" evidence="1">
    <location>
        <begin position="6"/>
        <end position="21"/>
    </location>
</feature>
<feature type="transmembrane region" description="Helical" evidence="1">
    <location>
        <begin position="106"/>
        <end position="127"/>
    </location>
</feature>
<gene>
    <name evidence="2" type="ORF">ALO_11914</name>
</gene>
<comment type="caution">
    <text evidence="2">The sequence shown here is derived from an EMBL/GenBank/DDBJ whole genome shotgun (WGS) entry which is preliminary data.</text>
</comment>
<dbReference type="Proteomes" id="UP000003240">
    <property type="component" value="Unassembled WGS sequence"/>
</dbReference>
<protein>
    <submittedName>
        <fullName evidence="2">Stage III sporulation protein AD</fullName>
    </submittedName>
</protein>
<evidence type="ECO:0000256" key="1">
    <source>
        <dbReference type="SAM" id="Phobius"/>
    </source>
</evidence>
<keyword evidence="3" id="KW-1185">Reference proteome</keyword>
<dbReference type="OrthoDB" id="1682150at2"/>